<accession>A0A225VS71</accession>
<evidence type="ECO:0000256" key="1">
    <source>
        <dbReference type="SAM" id="MobiDB-lite"/>
    </source>
</evidence>
<dbReference type="AlphaFoldDB" id="A0A225VS71"/>
<protein>
    <recommendedName>
        <fullName evidence="2">PiggyBac transposable element-derived protein domain-containing protein</fullName>
    </recommendedName>
</protein>
<reference evidence="4" key="1">
    <citation type="submission" date="2017-03" db="EMBL/GenBank/DDBJ databases">
        <title>Phytopthora megakarya and P. palmivora, two closely related causual agents of cacao black pod achieved similar genome size and gene model numbers by different mechanisms.</title>
        <authorList>
            <person name="Ali S."/>
            <person name="Shao J."/>
            <person name="Larry D.J."/>
            <person name="Kronmiller B."/>
            <person name="Shen D."/>
            <person name="Strem M.D."/>
            <person name="Melnick R.L."/>
            <person name="Guiltinan M.J."/>
            <person name="Tyler B.M."/>
            <person name="Meinhardt L.W."/>
            <person name="Bailey B.A."/>
        </authorList>
    </citation>
    <scope>NUCLEOTIDE SEQUENCE [LARGE SCALE GENOMIC DNA]</scope>
    <source>
        <strain evidence="4">zdho120</strain>
    </source>
</reference>
<comment type="caution">
    <text evidence="3">The sequence shown here is derived from an EMBL/GenBank/DDBJ whole genome shotgun (WGS) entry which is preliminary data.</text>
</comment>
<organism evidence="3 4">
    <name type="scientific">Phytophthora megakarya</name>
    <dbReference type="NCBI Taxonomy" id="4795"/>
    <lineage>
        <taxon>Eukaryota</taxon>
        <taxon>Sar</taxon>
        <taxon>Stramenopiles</taxon>
        <taxon>Oomycota</taxon>
        <taxon>Peronosporomycetes</taxon>
        <taxon>Peronosporales</taxon>
        <taxon>Peronosporaceae</taxon>
        <taxon>Phytophthora</taxon>
    </lineage>
</organism>
<proteinExistence type="predicted"/>
<sequence length="80" mass="9453">WRLVITDRFYTSVKLALELFHRCMYLTGTISTKRSGWEKEITTKKEVKTVNRRQFTCTAPWQETSSSHGVRPRREARGFS</sequence>
<name>A0A225VS71_9STRA</name>
<evidence type="ECO:0000259" key="2">
    <source>
        <dbReference type="Pfam" id="PF13843"/>
    </source>
</evidence>
<dbReference type="InterPro" id="IPR029526">
    <property type="entry name" value="PGBD"/>
</dbReference>
<feature type="non-terminal residue" evidence="3">
    <location>
        <position position="1"/>
    </location>
</feature>
<feature type="region of interest" description="Disordered" evidence="1">
    <location>
        <begin position="60"/>
        <end position="80"/>
    </location>
</feature>
<dbReference type="EMBL" id="NBNE01003171">
    <property type="protein sequence ID" value="OWZ08391.1"/>
    <property type="molecule type" value="Genomic_DNA"/>
</dbReference>
<dbReference type="Proteomes" id="UP000198211">
    <property type="component" value="Unassembled WGS sequence"/>
</dbReference>
<keyword evidence="4" id="KW-1185">Reference proteome</keyword>
<dbReference type="Pfam" id="PF13843">
    <property type="entry name" value="DDE_Tnp_1_7"/>
    <property type="match status" value="1"/>
</dbReference>
<feature type="domain" description="PiggyBac transposable element-derived protein" evidence="2">
    <location>
        <begin position="3"/>
        <end position="53"/>
    </location>
</feature>
<evidence type="ECO:0000313" key="3">
    <source>
        <dbReference type="EMBL" id="OWZ08391.1"/>
    </source>
</evidence>
<dbReference type="OrthoDB" id="121783at2759"/>
<gene>
    <name evidence="3" type="ORF">PHMEG_00019077</name>
</gene>
<evidence type="ECO:0000313" key="4">
    <source>
        <dbReference type="Proteomes" id="UP000198211"/>
    </source>
</evidence>